<feature type="non-terminal residue" evidence="3">
    <location>
        <position position="715"/>
    </location>
</feature>
<organism evidence="3 4">
    <name type="scientific">Meganyctiphanes norvegica</name>
    <name type="common">Northern krill</name>
    <name type="synonym">Thysanopoda norvegica</name>
    <dbReference type="NCBI Taxonomy" id="48144"/>
    <lineage>
        <taxon>Eukaryota</taxon>
        <taxon>Metazoa</taxon>
        <taxon>Ecdysozoa</taxon>
        <taxon>Arthropoda</taxon>
        <taxon>Crustacea</taxon>
        <taxon>Multicrustacea</taxon>
        <taxon>Malacostraca</taxon>
        <taxon>Eumalacostraca</taxon>
        <taxon>Eucarida</taxon>
        <taxon>Euphausiacea</taxon>
        <taxon>Euphausiidae</taxon>
        <taxon>Meganyctiphanes</taxon>
    </lineage>
</organism>
<dbReference type="Pfam" id="PF00651">
    <property type="entry name" value="BTB"/>
    <property type="match status" value="1"/>
</dbReference>
<dbReference type="Proteomes" id="UP001497623">
    <property type="component" value="Unassembled WGS sequence"/>
</dbReference>
<dbReference type="CDD" id="cd18186">
    <property type="entry name" value="BTB_POZ_ZBTB_KLHL-like"/>
    <property type="match status" value="1"/>
</dbReference>
<dbReference type="SUPFAM" id="SSF57903">
    <property type="entry name" value="FYVE/PHD zinc finger"/>
    <property type="match status" value="1"/>
</dbReference>
<keyword evidence="4" id="KW-1185">Reference proteome</keyword>
<dbReference type="EMBL" id="CAXKWB010068668">
    <property type="protein sequence ID" value="CAL4192252.1"/>
    <property type="molecule type" value="Genomic_DNA"/>
</dbReference>
<protein>
    <recommendedName>
        <fullName evidence="2">BTB domain-containing protein</fullName>
    </recommendedName>
</protein>
<evidence type="ECO:0000313" key="4">
    <source>
        <dbReference type="Proteomes" id="UP001497623"/>
    </source>
</evidence>
<feature type="domain" description="BTB" evidence="2">
    <location>
        <begin position="4"/>
        <end position="66"/>
    </location>
</feature>
<dbReference type="InterPro" id="IPR011011">
    <property type="entry name" value="Znf_FYVE_PHD"/>
</dbReference>
<dbReference type="CDD" id="cd15517">
    <property type="entry name" value="PHD_TCF19_like"/>
    <property type="match status" value="1"/>
</dbReference>
<accession>A0AAV2SHN1</accession>
<dbReference type="InterPro" id="IPR011333">
    <property type="entry name" value="SKP1/BTB/POZ_sf"/>
</dbReference>
<dbReference type="SMART" id="SM00225">
    <property type="entry name" value="BTB"/>
    <property type="match status" value="1"/>
</dbReference>
<dbReference type="SUPFAM" id="SSF54695">
    <property type="entry name" value="POZ domain"/>
    <property type="match status" value="1"/>
</dbReference>
<sequence>MDTCDATLRLECGELLHAHKVVIMSFSEYIRKNINLNTNIVKIPIDLSTMKNMIEFFYTNEIILEPSQLRLFLEGARKLKVNCLQTEGLRNILTGITDLDISLFEQAQPQKDTNKTSEDVNILKERDNIKENGRQGIENINGNKRLIAKNEGLAGVKLPNCISVLMNGRPLNKAYIEQSDNALLKKGKENLVINEVNDNENNINRVCKNCHCKNLSEEINENPEEIIKDNETETLKKRLIKFGTKVTGSSSLLDIPAWITTGSSISLSTVKIEPAPPVSPNSPSRKLLKSDNAYIQSNSTQLWDDEPMVVEEFSHRCTSTPTIKHDKYSNNLNPKKLGTNRKLNFSKIQSPYFRIPHYAISTISPKSKTSGSRAYSREVLYSKHTDLNPSLESKVYKAQMHRSKPPVSRITPHPNFKRNKNKDSLYLQNYKTKLNYRGSKTFSLKNYDLNYQQGDLRNIHSINSQYIHFNNSIKTPDSHSILNPDSLQAKAELEHIIPNLSSNANCQAKVKTHHSTRDYRNIYPRKKQGRGIGGPKKCIPTLNQENFSFKHQDKNLNIIPLSKKEGNNINLKLENSPGILTNFGFMENNIEQVQAEWKEVNFMMKTEEYLISKNSGSLTTCKKINKEKTKVMVSKTKRVKNKSGFFPCGCCWKGVGANSLWCEGCQRWCHKRCSKLKSVYEAGENFRCPTCIRGIVGITEREDLKLEVDHDLSKV</sequence>
<dbReference type="Gene3D" id="3.30.710.10">
    <property type="entry name" value="Potassium Channel Kv1.1, Chain A"/>
    <property type="match status" value="1"/>
</dbReference>
<dbReference type="AlphaFoldDB" id="A0AAV2SHN1"/>
<dbReference type="PROSITE" id="PS50097">
    <property type="entry name" value="BTB"/>
    <property type="match status" value="1"/>
</dbReference>
<evidence type="ECO:0000256" key="1">
    <source>
        <dbReference type="SAM" id="MobiDB-lite"/>
    </source>
</evidence>
<evidence type="ECO:0000313" key="3">
    <source>
        <dbReference type="EMBL" id="CAL4192252.1"/>
    </source>
</evidence>
<name>A0AAV2SHN1_MEGNR</name>
<dbReference type="InterPro" id="IPR000210">
    <property type="entry name" value="BTB/POZ_dom"/>
</dbReference>
<gene>
    <name evidence="3" type="ORF">MNOR_LOCUS36717</name>
</gene>
<evidence type="ECO:0000259" key="2">
    <source>
        <dbReference type="PROSITE" id="PS50097"/>
    </source>
</evidence>
<proteinExistence type="predicted"/>
<comment type="caution">
    <text evidence="3">The sequence shown here is derived from an EMBL/GenBank/DDBJ whole genome shotgun (WGS) entry which is preliminary data.</text>
</comment>
<feature type="region of interest" description="Disordered" evidence="1">
    <location>
        <begin position="399"/>
        <end position="420"/>
    </location>
</feature>
<reference evidence="3 4" key="1">
    <citation type="submission" date="2024-05" db="EMBL/GenBank/DDBJ databases">
        <authorList>
            <person name="Wallberg A."/>
        </authorList>
    </citation>
    <scope>NUCLEOTIDE SEQUENCE [LARGE SCALE GENOMIC DNA]</scope>
</reference>